<feature type="compositionally biased region" description="Basic and acidic residues" evidence="1">
    <location>
        <begin position="25"/>
        <end position="35"/>
    </location>
</feature>
<dbReference type="Proteomes" id="UP000007350">
    <property type="component" value="Unassembled WGS sequence"/>
</dbReference>
<evidence type="ECO:0000313" key="4">
    <source>
        <dbReference type="Proteomes" id="UP000007350"/>
    </source>
</evidence>
<dbReference type="Gene3D" id="2.120.10.10">
    <property type="match status" value="1"/>
</dbReference>
<dbReference type="AlphaFoldDB" id="K2NSG1"/>
<dbReference type="InterPro" id="IPR011040">
    <property type="entry name" value="Sialidase"/>
</dbReference>
<feature type="non-terminal residue" evidence="3">
    <location>
        <position position="292"/>
    </location>
</feature>
<proteinExistence type="predicted"/>
<name>K2NSG1_TRYCR</name>
<dbReference type="EMBL" id="AHKC01010538">
    <property type="protein sequence ID" value="EKF31917.1"/>
    <property type="molecule type" value="Genomic_DNA"/>
</dbReference>
<protein>
    <submittedName>
        <fullName evidence="3">Trans-sialidase, putative</fullName>
    </submittedName>
</protein>
<gene>
    <name evidence="3" type="ORF">MOQ_004242</name>
</gene>
<dbReference type="InterPro" id="IPR036278">
    <property type="entry name" value="Sialidase_sf"/>
</dbReference>
<evidence type="ECO:0000259" key="2">
    <source>
        <dbReference type="Pfam" id="PF13859"/>
    </source>
</evidence>
<evidence type="ECO:0000313" key="3">
    <source>
        <dbReference type="EMBL" id="EKF31917.1"/>
    </source>
</evidence>
<feature type="compositionally biased region" description="Basic residues" evidence="1">
    <location>
        <begin position="14"/>
        <end position="24"/>
    </location>
</feature>
<feature type="region of interest" description="Disordered" evidence="1">
    <location>
        <begin position="11"/>
        <end position="36"/>
    </location>
</feature>
<dbReference type="Pfam" id="PF13859">
    <property type="entry name" value="BNR_3"/>
    <property type="match status" value="1"/>
</dbReference>
<evidence type="ECO:0000256" key="1">
    <source>
        <dbReference type="SAM" id="MobiDB-lite"/>
    </source>
</evidence>
<feature type="domain" description="Sialidase" evidence="2">
    <location>
        <begin position="109"/>
        <end position="289"/>
    </location>
</feature>
<dbReference type="OrthoDB" id="252931at2759"/>
<organism evidence="3 4">
    <name type="scientific">Trypanosoma cruzi marinkellei</name>
    <dbReference type="NCBI Taxonomy" id="85056"/>
    <lineage>
        <taxon>Eukaryota</taxon>
        <taxon>Discoba</taxon>
        <taxon>Euglenozoa</taxon>
        <taxon>Kinetoplastea</taxon>
        <taxon>Metakinetoplastina</taxon>
        <taxon>Trypanosomatida</taxon>
        <taxon>Trypanosomatidae</taxon>
        <taxon>Trypanosoma</taxon>
        <taxon>Schizotrypanum</taxon>
    </lineage>
</organism>
<accession>K2NSG1</accession>
<keyword evidence="4" id="KW-1185">Reference proteome</keyword>
<dbReference type="CDD" id="cd15482">
    <property type="entry name" value="Sialidase_non-viral"/>
    <property type="match status" value="1"/>
</dbReference>
<dbReference type="SUPFAM" id="SSF50939">
    <property type="entry name" value="Sialidases"/>
    <property type="match status" value="1"/>
</dbReference>
<sequence length="292" mass="31659">MLSRVAAVMAPRTHNGRRVTRSSGRRREGREREPQRPNMSRRVFYSAVLLFLFVVWVCCNNCGPVAADDSKSGDMQLPQWADVFVPGKTQVVAKEGAGPGEVKDAFASPSVVSAGGVMVALAEGRKLYSDPQHPSAKTLAVDIVGGYLNATEPWSSMFAYITSSNWNAHTVFDRENPKGVLGVAQRPTSLSKGNKMLLLVGSHYLTFDSTKQRWVEGGWDIHLVDGEVTLSPEDEPSKRVLWGTPQSLLGLLAARTKELGLDDFLGAGGSGIVLESGWLVFLLTASRGEETV</sequence>
<reference evidence="3 4" key="1">
    <citation type="journal article" date="2012" name="BMC Genomics">
        <title>Comparative genomic analysis of human infective Trypanosoma cruzi lineages with the bat-restricted subspecies T. cruzi marinkellei.</title>
        <authorList>
            <person name="Franzen O."/>
            <person name="Talavera-Lopez C."/>
            <person name="Ochaya S."/>
            <person name="Butler C.E."/>
            <person name="Messenger L.A."/>
            <person name="Lewis M.D."/>
            <person name="Llewellyn M.S."/>
            <person name="Marinkelle C.J."/>
            <person name="Tyler K.M."/>
            <person name="Miles M.A."/>
            <person name="Andersson B."/>
        </authorList>
    </citation>
    <scope>NUCLEOTIDE SEQUENCE [LARGE SCALE GENOMIC DNA]</scope>
    <source>
        <strain evidence="3 4">B7</strain>
    </source>
</reference>
<comment type="caution">
    <text evidence="3">The sequence shown here is derived from an EMBL/GenBank/DDBJ whole genome shotgun (WGS) entry which is preliminary data.</text>
</comment>